<keyword evidence="13" id="KW-1185">Reference proteome</keyword>
<comment type="catalytic activity">
    <reaction evidence="9">
        <text>uridine(1939) in 23S rRNA + S-adenosyl-L-methionine = 5-methyluridine(1939) in 23S rRNA + S-adenosyl-L-homocysteine + H(+)</text>
        <dbReference type="Rhea" id="RHEA:42908"/>
        <dbReference type="Rhea" id="RHEA-COMP:10278"/>
        <dbReference type="Rhea" id="RHEA-COMP:10279"/>
        <dbReference type="ChEBI" id="CHEBI:15378"/>
        <dbReference type="ChEBI" id="CHEBI:57856"/>
        <dbReference type="ChEBI" id="CHEBI:59789"/>
        <dbReference type="ChEBI" id="CHEBI:65315"/>
        <dbReference type="ChEBI" id="CHEBI:74447"/>
        <dbReference type="EC" id="2.1.1.190"/>
    </reaction>
</comment>
<dbReference type="InterPro" id="IPR002792">
    <property type="entry name" value="TRAM_dom"/>
</dbReference>
<dbReference type="AlphaFoldDB" id="A0A2P7QN11"/>
<accession>A0A2P7QN11</accession>
<feature type="binding site" evidence="9">
    <location>
        <position position="167"/>
    </location>
    <ligand>
        <name>[4Fe-4S] cluster</name>
        <dbReference type="ChEBI" id="CHEBI:49883"/>
    </ligand>
</feature>
<dbReference type="InterPro" id="IPR012340">
    <property type="entry name" value="NA-bd_OB-fold"/>
</dbReference>
<evidence type="ECO:0000256" key="1">
    <source>
        <dbReference type="ARBA" id="ARBA00022485"/>
    </source>
</evidence>
<dbReference type="GO" id="GO:0070475">
    <property type="term" value="P:rRNA base methylation"/>
    <property type="evidence" value="ECO:0007669"/>
    <property type="project" value="TreeGrafter"/>
</dbReference>
<keyword evidence="8 9" id="KW-0411">Iron-sulfur</keyword>
<comment type="caution">
    <text evidence="12">The sequence shown here is derived from an EMBL/GenBank/DDBJ whole genome shotgun (WGS) entry which is preliminary data.</text>
</comment>
<dbReference type="InterPro" id="IPR029063">
    <property type="entry name" value="SAM-dependent_MTases_sf"/>
</dbReference>
<dbReference type="Pfam" id="PF05958">
    <property type="entry name" value="tRNA_U5-meth_tr"/>
    <property type="match status" value="1"/>
</dbReference>
<dbReference type="GO" id="GO:0070041">
    <property type="term" value="F:rRNA (uridine-C5-)-methyltransferase activity"/>
    <property type="evidence" value="ECO:0007669"/>
    <property type="project" value="UniProtKB-UniRule"/>
</dbReference>
<feature type="binding site" evidence="9">
    <location>
        <position position="91"/>
    </location>
    <ligand>
        <name>[4Fe-4S] cluster</name>
        <dbReference type="ChEBI" id="CHEBI:49883"/>
    </ligand>
</feature>
<feature type="binding site" evidence="9 10">
    <location>
        <position position="368"/>
    </location>
    <ligand>
        <name>S-adenosyl-L-methionine</name>
        <dbReference type="ChEBI" id="CHEBI:59789"/>
    </ligand>
</feature>
<feature type="domain" description="TRAM" evidence="11">
    <location>
        <begin position="10"/>
        <end position="69"/>
    </location>
</feature>
<dbReference type="Proteomes" id="UP000242181">
    <property type="component" value="Unassembled WGS sequence"/>
</dbReference>
<name>A0A2P7QN11_9GAMM</name>
<evidence type="ECO:0000313" key="12">
    <source>
        <dbReference type="EMBL" id="PSJ39326.1"/>
    </source>
</evidence>
<dbReference type="GO" id="GO:0005506">
    <property type="term" value="F:iron ion binding"/>
    <property type="evidence" value="ECO:0007669"/>
    <property type="project" value="UniProtKB-UniRule"/>
</dbReference>
<evidence type="ECO:0000313" key="13">
    <source>
        <dbReference type="Proteomes" id="UP000242181"/>
    </source>
</evidence>
<dbReference type="PANTHER" id="PTHR11061:SF49">
    <property type="entry name" value="23S RRNA (URACIL(1939)-C(5))-METHYLTRANSFERASE RLMD"/>
    <property type="match status" value="1"/>
</dbReference>
<evidence type="ECO:0000256" key="7">
    <source>
        <dbReference type="ARBA" id="ARBA00023004"/>
    </source>
</evidence>
<comment type="function">
    <text evidence="9">Catalyzes the formation of 5-methyl-uridine at position 1939 (m5U1939) in 23S rRNA.</text>
</comment>
<evidence type="ECO:0000256" key="9">
    <source>
        <dbReference type="HAMAP-Rule" id="MF_01010"/>
    </source>
</evidence>
<gene>
    <name evidence="9" type="primary">rlmD</name>
    <name evidence="12" type="ORF">C7I36_12815</name>
</gene>
<evidence type="ECO:0000256" key="3">
    <source>
        <dbReference type="ARBA" id="ARBA00022603"/>
    </source>
</evidence>
<sequence length="437" mass="48271">MVQFFKVKKPASPAPALLDVRIQEVNGHGMGVARHQGKPLFVAGVLAGEQVRVRLTAQHSRYQTAVLHKVLQAAPERIRPFCPHVAECGGCNLQHMPLPEQRDLKASAVARLFSRQRIDSLPEPEWLAGQGQGYRRVARLAIRRQGKGVALGFRRAQSHELAQIDRCGVLHPALSALIPPLRELLNRLRGQRQLGHLELYQAAEGQALLLRHGGTLSGQDLDLLLSFAQQRNLALFLQDDQGRRPLHVPFPLYYQIDDIRLSFTPGDFIQVNGALNEQMVHQALAWLDAEPGQPVLDLFCGVGNFSLPLVAAGHPVVGVEGVMEMVEQARGNAEDNGLNQARFYRADLAADFIGEPWARQGFSRVLLDPGRAGAEQVMPYLLKLSPQRLLYVSCNPATLARDSEALLAGGYRLTRLGLIDMFPHTVHCEAMALFELS</sequence>
<dbReference type="PROSITE" id="PS51687">
    <property type="entry name" value="SAM_MT_RNA_M5U"/>
    <property type="match status" value="1"/>
</dbReference>
<feature type="binding site" evidence="9 10">
    <location>
        <position position="270"/>
    </location>
    <ligand>
        <name>S-adenosyl-L-methionine</name>
        <dbReference type="ChEBI" id="CHEBI:59789"/>
    </ligand>
</feature>
<keyword evidence="2 9" id="KW-0698">rRNA processing</keyword>
<dbReference type="GO" id="GO:0051539">
    <property type="term" value="F:4 iron, 4 sulfur cluster binding"/>
    <property type="evidence" value="ECO:0007669"/>
    <property type="project" value="UniProtKB-KW"/>
</dbReference>
<evidence type="ECO:0000256" key="6">
    <source>
        <dbReference type="ARBA" id="ARBA00022723"/>
    </source>
</evidence>
<evidence type="ECO:0000256" key="8">
    <source>
        <dbReference type="ARBA" id="ARBA00023014"/>
    </source>
</evidence>
<dbReference type="EMBL" id="PXYH01000018">
    <property type="protein sequence ID" value="PSJ39326.1"/>
    <property type="molecule type" value="Genomic_DNA"/>
</dbReference>
<feature type="binding site" evidence="9 10">
    <location>
        <position position="299"/>
    </location>
    <ligand>
        <name>S-adenosyl-L-methionine</name>
        <dbReference type="ChEBI" id="CHEBI:59789"/>
    </ligand>
</feature>
<dbReference type="InterPro" id="IPR010280">
    <property type="entry name" value="U5_MeTrfase_fam"/>
</dbReference>
<dbReference type="GO" id="GO:0003723">
    <property type="term" value="F:RNA binding"/>
    <property type="evidence" value="ECO:0007669"/>
    <property type="project" value="InterPro"/>
</dbReference>
<dbReference type="PANTHER" id="PTHR11061">
    <property type="entry name" value="RNA M5U METHYLTRANSFERASE"/>
    <property type="match status" value="1"/>
</dbReference>
<evidence type="ECO:0000256" key="5">
    <source>
        <dbReference type="ARBA" id="ARBA00022691"/>
    </source>
</evidence>
<dbReference type="HAMAP" id="MF_01010">
    <property type="entry name" value="23SrRNA_methyltr_RlmD"/>
    <property type="match status" value="1"/>
</dbReference>
<dbReference type="NCBIfam" id="TIGR00479">
    <property type="entry name" value="rumA"/>
    <property type="match status" value="1"/>
</dbReference>
<dbReference type="NCBIfam" id="NF009639">
    <property type="entry name" value="PRK13168.1"/>
    <property type="match status" value="1"/>
</dbReference>
<comment type="similarity">
    <text evidence="9">Belongs to the class I-like SAM-binding methyltransferase superfamily. RNA M5U methyltransferase family. RlmD subfamily.</text>
</comment>
<keyword evidence="5 9" id="KW-0949">S-adenosyl-L-methionine</keyword>
<evidence type="ECO:0000256" key="10">
    <source>
        <dbReference type="PROSITE-ProRule" id="PRU01024"/>
    </source>
</evidence>
<keyword evidence="6 9" id="KW-0479">Metal-binding</keyword>
<protein>
    <recommendedName>
        <fullName evidence="9">23S rRNA (uracil(1939)-C(5))-methyltransferase RlmD</fullName>
        <ecNumber evidence="9">2.1.1.190</ecNumber>
    </recommendedName>
    <alternativeName>
        <fullName evidence="9">23S rRNA(m5U1939)-methyltransferase</fullName>
    </alternativeName>
</protein>
<evidence type="ECO:0000256" key="2">
    <source>
        <dbReference type="ARBA" id="ARBA00022552"/>
    </source>
</evidence>
<organism evidence="12 13">
    <name type="scientific">Zobellella taiwanensis</name>
    <dbReference type="NCBI Taxonomy" id="347535"/>
    <lineage>
        <taxon>Bacteria</taxon>
        <taxon>Pseudomonadati</taxon>
        <taxon>Pseudomonadota</taxon>
        <taxon>Gammaproteobacteria</taxon>
        <taxon>Aeromonadales</taxon>
        <taxon>Aeromonadaceae</taxon>
        <taxon>Zobellella</taxon>
    </lineage>
</organism>
<keyword evidence="7 9" id="KW-0408">Iron</keyword>
<dbReference type="PROSITE" id="PS50926">
    <property type="entry name" value="TRAM"/>
    <property type="match status" value="1"/>
</dbReference>
<dbReference type="OrthoDB" id="9804590at2"/>
<keyword evidence="3 9" id="KW-0489">Methyltransferase</keyword>
<feature type="binding site" evidence="9">
    <location>
        <position position="82"/>
    </location>
    <ligand>
        <name>[4Fe-4S] cluster</name>
        <dbReference type="ChEBI" id="CHEBI:49883"/>
    </ligand>
</feature>
<feature type="active site" description="Nucleophile" evidence="9 10">
    <location>
        <position position="394"/>
    </location>
</feature>
<dbReference type="Pfam" id="PF01938">
    <property type="entry name" value="TRAM"/>
    <property type="match status" value="1"/>
</dbReference>
<dbReference type="CDD" id="cd02440">
    <property type="entry name" value="AdoMet_MTases"/>
    <property type="match status" value="1"/>
</dbReference>
<keyword evidence="1 9" id="KW-0004">4Fe-4S</keyword>
<evidence type="ECO:0000256" key="4">
    <source>
        <dbReference type="ARBA" id="ARBA00022679"/>
    </source>
</evidence>
<feature type="binding site" evidence="9 10">
    <location>
        <position position="320"/>
    </location>
    <ligand>
        <name>S-adenosyl-L-methionine</name>
        <dbReference type="ChEBI" id="CHEBI:59789"/>
    </ligand>
</feature>
<reference evidence="12 13" key="1">
    <citation type="submission" date="2018-03" db="EMBL/GenBank/DDBJ databases">
        <title>The draft genome of Zobellella taiwanensis JCM 13381.</title>
        <authorList>
            <person name="Liu L."/>
            <person name="Li L."/>
            <person name="Wang T."/>
            <person name="Zhang X."/>
            <person name="Liang L."/>
        </authorList>
    </citation>
    <scope>NUCLEOTIDE SEQUENCE [LARGE SCALE GENOMIC DNA]</scope>
    <source>
        <strain evidence="12 13">JCM 13381</strain>
    </source>
</reference>
<dbReference type="Gene3D" id="2.40.50.1070">
    <property type="match status" value="1"/>
</dbReference>
<feature type="binding site" evidence="9">
    <location>
        <position position="304"/>
    </location>
    <ligand>
        <name>S-adenosyl-L-methionine</name>
        <dbReference type="ChEBI" id="CHEBI:59789"/>
    </ligand>
</feature>
<dbReference type="RefSeq" id="WP_106454094.1">
    <property type="nucleotide sequence ID" value="NZ_PXYH01000018.1"/>
</dbReference>
<feature type="binding site" evidence="9">
    <location>
        <position position="88"/>
    </location>
    <ligand>
        <name>[4Fe-4S] cluster</name>
        <dbReference type="ChEBI" id="CHEBI:49883"/>
    </ligand>
</feature>
<dbReference type="Gene3D" id="3.40.50.150">
    <property type="entry name" value="Vaccinia Virus protein VP39"/>
    <property type="match status" value="1"/>
</dbReference>
<dbReference type="SUPFAM" id="SSF53335">
    <property type="entry name" value="S-adenosyl-L-methionine-dependent methyltransferases"/>
    <property type="match status" value="1"/>
</dbReference>
<keyword evidence="4 9" id="KW-0808">Transferase</keyword>
<proteinExistence type="inferred from homology"/>
<evidence type="ECO:0000259" key="11">
    <source>
        <dbReference type="PROSITE" id="PS50926"/>
    </source>
</evidence>
<dbReference type="InterPro" id="IPR001566">
    <property type="entry name" value="23S_rRNA_MeTrfase_RlmD"/>
</dbReference>
<dbReference type="Gene3D" id="2.40.50.140">
    <property type="entry name" value="Nucleic acid-binding proteins"/>
    <property type="match status" value="1"/>
</dbReference>
<feature type="binding site" evidence="9">
    <location>
        <position position="347"/>
    </location>
    <ligand>
        <name>S-adenosyl-L-methionine</name>
        <dbReference type="ChEBI" id="CHEBI:59789"/>
    </ligand>
</feature>
<dbReference type="EC" id="2.1.1.190" evidence="9"/>
<dbReference type="SUPFAM" id="SSF50249">
    <property type="entry name" value="Nucleic acid-binding proteins"/>
    <property type="match status" value="1"/>
</dbReference>